<dbReference type="SUPFAM" id="SSF53182">
    <property type="entry name" value="Pyrrolidone carboxyl peptidase (pyroglutamate aminopeptidase)"/>
    <property type="match status" value="1"/>
</dbReference>
<keyword evidence="6" id="KW-1185">Reference proteome</keyword>
<keyword evidence="3" id="KW-0378">Hydrolase</keyword>
<gene>
    <name evidence="5" type="ORF">EK21DRAFT_109087</name>
</gene>
<accession>A0A9P4HFG4</accession>
<evidence type="ECO:0000256" key="1">
    <source>
        <dbReference type="ARBA" id="ARBA00006641"/>
    </source>
</evidence>
<evidence type="ECO:0000256" key="2">
    <source>
        <dbReference type="ARBA" id="ARBA00022670"/>
    </source>
</evidence>
<evidence type="ECO:0000313" key="6">
    <source>
        <dbReference type="Proteomes" id="UP000799777"/>
    </source>
</evidence>
<dbReference type="Gene3D" id="3.40.630.20">
    <property type="entry name" value="Peptidase C15, pyroglutamyl peptidase I-like"/>
    <property type="match status" value="1"/>
</dbReference>
<keyword evidence="2" id="KW-0645">Protease</keyword>
<evidence type="ECO:0000313" key="5">
    <source>
        <dbReference type="EMBL" id="KAF2033289.1"/>
    </source>
</evidence>
<comment type="caution">
    <text evidence="5">The sequence shown here is derived from an EMBL/GenBank/DDBJ whole genome shotgun (WGS) entry which is preliminary data.</text>
</comment>
<comment type="similarity">
    <text evidence="1">Belongs to the peptidase C15 family.</text>
</comment>
<name>A0A9P4HFG4_9PLEO</name>
<reference evidence="5" key="1">
    <citation type="journal article" date="2020" name="Stud. Mycol.">
        <title>101 Dothideomycetes genomes: a test case for predicting lifestyles and emergence of pathogens.</title>
        <authorList>
            <person name="Haridas S."/>
            <person name="Albert R."/>
            <person name="Binder M."/>
            <person name="Bloem J."/>
            <person name="Labutti K."/>
            <person name="Salamov A."/>
            <person name="Andreopoulos B."/>
            <person name="Baker S."/>
            <person name="Barry K."/>
            <person name="Bills G."/>
            <person name="Bluhm B."/>
            <person name="Cannon C."/>
            <person name="Castanera R."/>
            <person name="Culley D."/>
            <person name="Daum C."/>
            <person name="Ezra D."/>
            <person name="Gonzalez J."/>
            <person name="Henrissat B."/>
            <person name="Kuo A."/>
            <person name="Liang C."/>
            <person name="Lipzen A."/>
            <person name="Lutzoni F."/>
            <person name="Magnuson J."/>
            <person name="Mondo S."/>
            <person name="Nolan M."/>
            <person name="Ohm R."/>
            <person name="Pangilinan J."/>
            <person name="Park H.-J."/>
            <person name="Ramirez L."/>
            <person name="Alfaro M."/>
            <person name="Sun H."/>
            <person name="Tritt A."/>
            <person name="Yoshinaga Y."/>
            <person name="Zwiers L.-H."/>
            <person name="Turgeon B."/>
            <person name="Goodwin S."/>
            <person name="Spatafora J."/>
            <person name="Crous P."/>
            <person name="Grigoriev I."/>
        </authorList>
    </citation>
    <scope>NUCLEOTIDE SEQUENCE</scope>
    <source>
        <strain evidence="5">CBS 110217</strain>
    </source>
</reference>
<dbReference type="OrthoDB" id="407146at2759"/>
<dbReference type="PANTHER" id="PTHR23402">
    <property type="entry name" value="PROTEASE FAMILY C15 PYROGLUTAMYL-PEPTIDASE I-RELATED"/>
    <property type="match status" value="1"/>
</dbReference>
<dbReference type="InterPro" id="IPR036440">
    <property type="entry name" value="Peptidase_C15-like_sf"/>
</dbReference>
<dbReference type="GO" id="GO:0008234">
    <property type="term" value="F:cysteine-type peptidase activity"/>
    <property type="evidence" value="ECO:0007669"/>
    <property type="project" value="UniProtKB-KW"/>
</dbReference>
<dbReference type="Proteomes" id="UP000799777">
    <property type="component" value="Unassembled WGS sequence"/>
</dbReference>
<dbReference type="EMBL" id="ML978167">
    <property type="protein sequence ID" value="KAF2033289.1"/>
    <property type="molecule type" value="Genomic_DNA"/>
</dbReference>
<evidence type="ECO:0000256" key="4">
    <source>
        <dbReference type="ARBA" id="ARBA00022807"/>
    </source>
</evidence>
<sequence length="282" mass="31065">MPALTGSYAARQPPAEHGEEPVTVLITGFGPFLRKFPRNASWEVASNLPALIPVSPNNKTPIHIHVHHEAVRVAYSHVVNFVPKLLPPSNPMYPKPDIILHIGLAAGRNYFTLEQGAHGRGFGAIPDVDGERFPDSEAEAKFPSFKFPTVLKTSFDTFDVLARWKANLGYSSVEGNASDDDAPDVRLSPDAGNFLCGFIYWNSLAHYFSIKEDERPVVFLHVPDLTFSEDKLREGHEVAIALIKALVESKRKNGIIDKGYGHGVEKRETDVAQADDKVTQGT</sequence>
<dbReference type="PANTHER" id="PTHR23402:SF1">
    <property type="entry name" value="PYROGLUTAMYL-PEPTIDASE I"/>
    <property type="match status" value="1"/>
</dbReference>
<proteinExistence type="inferred from homology"/>
<protein>
    <submittedName>
        <fullName evidence="5">Pyroglutamyl peptidase-like protein type I</fullName>
    </submittedName>
</protein>
<dbReference type="GO" id="GO:0006508">
    <property type="term" value="P:proteolysis"/>
    <property type="evidence" value="ECO:0007669"/>
    <property type="project" value="UniProtKB-KW"/>
</dbReference>
<organism evidence="5 6">
    <name type="scientific">Setomelanomma holmii</name>
    <dbReference type="NCBI Taxonomy" id="210430"/>
    <lineage>
        <taxon>Eukaryota</taxon>
        <taxon>Fungi</taxon>
        <taxon>Dikarya</taxon>
        <taxon>Ascomycota</taxon>
        <taxon>Pezizomycotina</taxon>
        <taxon>Dothideomycetes</taxon>
        <taxon>Pleosporomycetidae</taxon>
        <taxon>Pleosporales</taxon>
        <taxon>Pleosporineae</taxon>
        <taxon>Phaeosphaeriaceae</taxon>
        <taxon>Setomelanomma</taxon>
    </lineage>
</organism>
<dbReference type="AlphaFoldDB" id="A0A9P4HFG4"/>
<dbReference type="InterPro" id="IPR016125">
    <property type="entry name" value="Peptidase_C15-like"/>
</dbReference>
<keyword evidence="4" id="KW-0788">Thiol protease</keyword>
<dbReference type="Pfam" id="PF01470">
    <property type="entry name" value="Peptidase_C15"/>
    <property type="match status" value="1"/>
</dbReference>
<evidence type="ECO:0000256" key="3">
    <source>
        <dbReference type="ARBA" id="ARBA00022801"/>
    </source>
</evidence>